<comment type="subcellular location">
    <subcellularLocation>
        <location evidence="1">Cell membrane</location>
        <topology evidence="1">Multi-pass membrane protein</topology>
    </subcellularLocation>
</comment>
<dbReference type="InterPro" id="IPR043428">
    <property type="entry name" value="LivM-like"/>
</dbReference>
<feature type="transmembrane region" description="Helical" evidence="6">
    <location>
        <begin position="249"/>
        <end position="275"/>
    </location>
</feature>
<evidence type="ECO:0000256" key="6">
    <source>
        <dbReference type="SAM" id="Phobius"/>
    </source>
</evidence>
<dbReference type="CDD" id="cd06581">
    <property type="entry name" value="TM_PBP1_LivM_like"/>
    <property type="match status" value="1"/>
</dbReference>
<evidence type="ECO:0000313" key="8">
    <source>
        <dbReference type="Proteomes" id="UP000288178"/>
    </source>
</evidence>
<dbReference type="Pfam" id="PF02653">
    <property type="entry name" value="BPD_transp_2"/>
    <property type="match status" value="1"/>
</dbReference>
<dbReference type="Proteomes" id="UP000288178">
    <property type="component" value="Unassembled WGS sequence"/>
</dbReference>
<dbReference type="PANTHER" id="PTHR30482">
    <property type="entry name" value="HIGH-AFFINITY BRANCHED-CHAIN AMINO ACID TRANSPORT SYSTEM PERMEASE"/>
    <property type="match status" value="1"/>
</dbReference>
<keyword evidence="3 6" id="KW-0812">Transmembrane</keyword>
<evidence type="ECO:0000256" key="3">
    <source>
        <dbReference type="ARBA" id="ARBA00022692"/>
    </source>
</evidence>
<evidence type="ECO:0000256" key="2">
    <source>
        <dbReference type="ARBA" id="ARBA00022475"/>
    </source>
</evidence>
<evidence type="ECO:0000313" key="7">
    <source>
        <dbReference type="EMBL" id="RVT47728.1"/>
    </source>
</evidence>
<keyword evidence="4 6" id="KW-1133">Transmembrane helix</keyword>
<dbReference type="GO" id="GO:0015658">
    <property type="term" value="F:branched-chain amino acid transmembrane transporter activity"/>
    <property type="evidence" value="ECO:0007669"/>
    <property type="project" value="InterPro"/>
</dbReference>
<name>A0A437JLW1_9BURK</name>
<reference evidence="7 8" key="1">
    <citation type="submission" date="2019-01" db="EMBL/GenBank/DDBJ databases">
        <authorList>
            <person name="Chen W.-M."/>
        </authorList>
    </citation>
    <scope>NUCLEOTIDE SEQUENCE [LARGE SCALE GENOMIC DNA]</scope>
    <source>
        <strain evidence="7 8">ICH-3</strain>
    </source>
</reference>
<feature type="transmembrane region" description="Helical" evidence="6">
    <location>
        <begin position="44"/>
        <end position="72"/>
    </location>
</feature>
<evidence type="ECO:0000256" key="4">
    <source>
        <dbReference type="ARBA" id="ARBA00022989"/>
    </source>
</evidence>
<dbReference type="AlphaFoldDB" id="A0A437JLW1"/>
<feature type="transmembrane region" description="Helical" evidence="6">
    <location>
        <begin position="282"/>
        <end position="301"/>
    </location>
</feature>
<dbReference type="PANTHER" id="PTHR30482:SF17">
    <property type="entry name" value="ABC TRANSPORTER ATP-BINDING PROTEIN"/>
    <property type="match status" value="1"/>
</dbReference>
<evidence type="ECO:0000256" key="5">
    <source>
        <dbReference type="ARBA" id="ARBA00023136"/>
    </source>
</evidence>
<feature type="transmembrane region" description="Helical" evidence="6">
    <location>
        <begin position="12"/>
        <end position="32"/>
    </location>
</feature>
<keyword evidence="5 6" id="KW-0472">Membrane</keyword>
<dbReference type="InterPro" id="IPR001851">
    <property type="entry name" value="ABC_transp_permease"/>
</dbReference>
<dbReference type="GO" id="GO:0005886">
    <property type="term" value="C:plasma membrane"/>
    <property type="evidence" value="ECO:0007669"/>
    <property type="project" value="UniProtKB-SubCell"/>
</dbReference>
<keyword evidence="2" id="KW-1003">Cell membrane</keyword>
<feature type="transmembrane region" description="Helical" evidence="6">
    <location>
        <begin position="213"/>
        <end position="237"/>
    </location>
</feature>
<comment type="caution">
    <text evidence="7">The sequence shown here is derived from an EMBL/GenBank/DDBJ whole genome shotgun (WGS) entry which is preliminary data.</text>
</comment>
<feature type="transmembrane region" description="Helical" evidence="6">
    <location>
        <begin position="162"/>
        <end position="182"/>
    </location>
</feature>
<dbReference type="EMBL" id="SACT01000013">
    <property type="protein sequence ID" value="RVT47728.1"/>
    <property type="molecule type" value="Genomic_DNA"/>
</dbReference>
<organism evidence="7 8">
    <name type="scientific">Rubrivivax albus</name>
    <dbReference type="NCBI Taxonomy" id="2499835"/>
    <lineage>
        <taxon>Bacteria</taxon>
        <taxon>Pseudomonadati</taxon>
        <taxon>Pseudomonadota</taxon>
        <taxon>Betaproteobacteria</taxon>
        <taxon>Burkholderiales</taxon>
        <taxon>Sphaerotilaceae</taxon>
        <taxon>Rubrivivax</taxon>
    </lineage>
</organism>
<feature type="transmembrane region" description="Helical" evidence="6">
    <location>
        <begin position="92"/>
        <end position="112"/>
    </location>
</feature>
<protein>
    <submittedName>
        <fullName evidence="7">Branched-chain amino acid ABC transporter permease</fullName>
    </submittedName>
</protein>
<keyword evidence="8" id="KW-1185">Reference proteome</keyword>
<dbReference type="RefSeq" id="WP_128201416.1">
    <property type="nucleotide sequence ID" value="NZ_SACT01000013.1"/>
</dbReference>
<evidence type="ECO:0000256" key="1">
    <source>
        <dbReference type="ARBA" id="ARBA00004651"/>
    </source>
</evidence>
<proteinExistence type="predicted"/>
<sequence>MTTPTHTGTKPLPLAALGALMLLGAAAVLPLVAGASVVDKATTLLVYLLLATSWNLLAGYAGLVSVGQQAFFGLGGYFALRLVDGGVDAWPALLLGAAGAALAAWLLSFYVLRLKDGEFAVATWVLAEAIRILVMLDPLVQGETGTSLIALNAVEPTLRRNLAYALALAALAGVSLLLWWLLRSPTGLAARALGDDDEAAVSLGVRAMRTRQLIYVVAALAAGLAGVIWLASAITFLPRTNFGVQWSVLMLFMVLVGGLRSIEGPYIGALLLFLLQETLGHLGAWYLAGLGALAVACALWLPDGLAGALRRWRGRPLISLGGHLPASTPVAVERRHTP</sequence>
<accession>A0A437JLW1</accession>
<dbReference type="OrthoDB" id="9034298at2"/>
<gene>
    <name evidence="7" type="ORF">ENE75_23810</name>
</gene>